<evidence type="ECO:0000256" key="2">
    <source>
        <dbReference type="ARBA" id="ARBA00022490"/>
    </source>
</evidence>
<dbReference type="HAMAP" id="MF_00695">
    <property type="entry name" value="HflD_protein"/>
    <property type="match status" value="1"/>
</dbReference>
<dbReference type="NCBIfam" id="NF001248">
    <property type="entry name" value="PRK00218.1-4"/>
    <property type="match status" value="1"/>
</dbReference>
<evidence type="ECO:0000256" key="3">
    <source>
        <dbReference type="ARBA" id="ARBA00023136"/>
    </source>
</evidence>
<name>A0ABQ6H3V1_9GAMM</name>
<evidence type="ECO:0000256" key="1">
    <source>
        <dbReference type="ARBA" id="ARBA00022475"/>
    </source>
</evidence>
<dbReference type="Proteomes" id="UP001157133">
    <property type="component" value="Unassembled WGS sequence"/>
</dbReference>
<dbReference type="PANTHER" id="PTHR38100:SF1">
    <property type="entry name" value="HIGH FREQUENCY LYSOGENIZATION PROTEIN HFLD"/>
    <property type="match status" value="1"/>
</dbReference>
<dbReference type="InterPro" id="IPR007451">
    <property type="entry name" value="HflD"/>
</dbReference>
<keyword evidence="3 4" id="KW-0472">Membrane</keyword>
<keyword evidence="2 4" id="KW-0963">Cytoplasm</keyword>
<gene>
    <name evidence="4 5" type="primary">hflD</name>
    <name evidence="5" type="ORF">theurythT_12670</name>
</gene>
<dbReference type="PANTHER" id="PTHR38100">
    <property type="entry name" value="HIGH FREQUENCY LYSOGENIZATION PROTEIN HFLD"/>
    <property type="match status" value="1"/>
</dbReference>
<comment type="caution">
    <text evidence="5">The sequence shown here is derived from an EMBL/GenBank/DDBJ whole genome shotgun (WGS) entry which is preliminary data.</text>
</comment>
<proteinExistence type="inferred from homology"/>
<sequence length="207" mass="23018">MTPLQEQTFTFAAICQISSAVQRIARFGVIDDQQLHLLINTVMETSPENTLAVFGGDLNNLRPGFKVLQEQLGNQNQTKDAEITRYLVSLLALERKLAKSNLALNQLGTHIDDTKRQLQHFELTSETIVGSLAATYGDVISPLGTKIQVAGEPQILKNPVNQAKIRALLLAGIRCAVLWRQVGGKRRHILFARSKYLETETELTNKI</sequence>
<comment type="subcellular location">
    <subcellularLocation>
        <location evidence="4">Cytoplasm</location>
    </subcellularLocation>
    <subcellularLocation>
        <location evidence="4">Cell membrane</location>
        <topology evidence="4">Peripheral membrane protein</topology>
        <orientation evidence="4">Cytoplasmic side</orientation>
    </subcellularLocation>
</comment>
<dbReference type="EMBL" id="BSSU01000006">
    <property type="protein sequence ID" value="GLX81815.1"/>
    <property type="molecule type" value="Genomic_DNA"/>
</dbReference>
<dbReference type="Pfam" id="PF04356">
    <property type="entry name" value="DUF489"/>
    <property type="match status" value="1"/>
</dbReference>
<keyword evidence="6" id="KW-1185">Reference proteome</keyword>
<organism evidence="5 6">
    <name type="scientific">Thalassotalea eurytherma</name>
    <dbReference type="NCBI Taxonomy" id="1144278"/>
    <lineage>
        <taxon>Bacteria</taxon>
        <taxon>Pseudomonadati</taxon>
        <taxon>Pseudomonadota</taxon>
        <taxon>Gammaproteobacteria</taxon>
        <taxon>Alteromonadales</taxon>
        <taxon>Colwelliaceae</taxon>
        <taxon>Thalassotalea</taxon>
    </lineage>
</organism>
<dbReference type="NCBIfam" id="NF001246">
    <property type="entry name" value="PRK00218.1-2"/>
    <property type="match status" value="1"/>
</dbReference>
<reference evidence="5 6" key="1">
    <citation type="submission" date="2023-03" db="EMBL/GenBank/DDBJ databases">
        <title>Draft genome sequence of Thalassotalea eurytherma JCM 18482T.</title>
        <authorList>
            <person name="Sawabe T."/>
        </authorList>
    </citation>
    <scope>NUCLEOTIDE SEQUENCE [LARGE SCALE GENOMIC DNA]</scope>
    <source>
        <strain evidence="5 6">JCM 18482</strain>
    </source>
</reference>
<protein>
    <recommendedName>
        <fullName evidence="4">High frequency lysogenization protein HflD homolog</fullName>
    </recommendedName>
</protein>
<evidence type="ECO:0000313" key="6">
    <source>
        <dbReference type="Proteomes" id="UP001157133"/>
    </source>
</evidence>
<accession>A0ABQ6H3V1</accession>
<evidence type="ECO:0000313" key="5">
    <source>
        <dbReference type="EMBL" id="GLX81815.1"/>
    </source>
</evidence>
<comment type="similarity">
    <text evidence="4">Belongs to the HflD family.</text>
</comment>
<dbReference type="SUPFAM" id="SSF101322">
    <property type="entry name" value="YcfC-like"/>
    <property type="match status" value="1"/>
</dbReference>
<dbReference type="InterPro" id="IPR035932">
    <property type="entry name" value="HflD-like_sf"/>
</dbReference>
<dbReference type="RefSeq" id="WP_284207161.1">
    <property type="nucleotide sequence ID" value="NZ_BSSU01000006.1"/>
</dbReference>
<keyword evidence="1 4" id="KW-1003">Cell membrane</keyword>
<evidence type="ECO:0000256" key="4">
    <source>
        <dbReference type="HAMAP-Rule" id="MF_00695"/>
    </source>
</evidence>
<dbReference type="Gene3D" id="1.10.3890.10">
    <property type="entry name" value="HflD-like"/>
    <property type="match status" value="1"/>
</dbReference>